<evidence type="ECO:0000256" key="1">
    <source>
        <dbReference type="SAM" id="MobiDB-lite"/>
    </source>
</evidence>
<evidence type="ECO:0000313" key="3">
    <source>
        <dbReference type="EMBL" id="OHU21709.1"/>
    </source>
</evidence>
<dbReference type="RefSeq" id="WP_070938173.1">
    <property type="nucleotide sequence ID" value="NZ_JYKC01000026.1"/>
</dbReference>
<keyword evidence="2" id="KW-0812">Transmembrane</keyword>
<dbReference type="Proteomes" id="UP000179616">
    <property type="component" value="Unassembled WGS sequence"/>
</dbReference>
<feature type="compositionally biased region" description="Polar residues" evidence="1">
    <location>
        <begin position="39"/>
        <end position="48"/>
    </location>
</feature>
<accession>A0A1S1L3P4</accession>
<reference evidence="3 4" key="1">
    <citation type="submission" date="2016-10" db="EMBL/GenBank/DDBJ databases">
        <title>Evaluation of Human, Veterinary and Environmental Mycobacterium chelonae Isolates by Core Genome Phylogenomic Analysis, Targeted Gene Comparison, and Anti-microbial Susceptibility Patterns: A Tale of Mistaken Identities.</title>
        <authorList>
            <person name="Fogelson S.B."/>
            <person name="Camus A.C."/>
            <person name="Lorenz W."/>
            <person name="Vasireddy R."/>
            <person name="Vasireddy S."/>
            <person name="Smith T."/>
            <person name="Brown-Elliott B.A."/>
            <person name="Wallace R.J.Jr."/>
            <person name="Hasan N.A."/>
            <person name="Reischl U."/>
            <person name="Sanchez S."/>
        </authorList>
    </citation>
    <scope>NUCLEOTIDE SEQUENCE [LARGE SCALE GENOMIC DNA]</scope>
    <source>
        <strain evidence="3 4">1559</strain>
    </source>
</reference>
<feature type="compositionally biased region" description="Basic and acidic residues" evidence="1">
    <location>
        <begin position="11"/>
        <end position="20"/>
    </location>
</feature>
<feature type="region of interest" description="Disordered" evidence="1">
    <location>
        <begin position="1"/>
        <end position="58"/>
    </location>
</feature>
<dbReference type="STRING" id="948102.BKG76_14080"/>
<feature type="transmembrane region" description="Helical" evidence="2">
    <location>
        <begin position="124"/>
        <end position="148"/>
    </location>
</feature>
<sequence>MANPTGGNSEAKPDAQRDELADSAEQPEGAASTPDASDVSDTADNTDTGPVPPLDDAQTVVMAPAKPEVPRYTAPGFDANKTEMIAPVGDDPKTELIQPLATQARPKVATPETIAPRKAEKRSWGWVIALVLVVAALAAVIVLAAVVISRTSTPKASQEELVRNSIQNYDNAIQTGNLAALRTITCGETRDGYVRYPDADWSQTYQKVAAAKQYPVVASIDEVVVNGEHAEANVTSFMAFAPQTRSSRSFDLQFRDNQWKICQSD</sequence>
<evidence type="ECO:0000313" key="4">
    <source>
        <dbReference type="Proteomes" id="UP000179616"/>
    </source>
</evidence>
<proteinExistence type="predicted"/>
<evidence type="ECO:0000256" key="2">
    <source>
        <dbReference type="SAM" id="Phobius"/>
    </source>
</evidence>
<comment type="caution">
    <text evidence="3">The sequence shown here is derived from an EMBL/GenBank/DDBJ whole genome shotgun (WGS) entry which is preliminary data.</text>
</comment>
<dbReference type="GeneID" id="57167933"/>
<keyword evidence="2" id="KW-1133">Transmembrane helix</keyword>
<name>A0A1S1L3P4_9MYCO</name>
<keyword evidence="2" id="KW-0472">Membrane</keyword>
<organism evidence="3 4">
    <name type="scientific">Mycobacteroides franklinii</name>
    <dbReference type="NCBI Taxonomy" id="948102"/>
    <lineage>
        <taxon>Bacteria</taxon>
        <taxon>Bacillati</taxon>
        <taxon>Actinomycetota</taxon>
        <taxon>Actinomycetes</taxon>
        <taxon>Mycobacteriales</taxon>
        <taxon>Mycobacteriaceae</taxon>
        <taxon>Mycobacteroides</taxon>
    </lineage>
</organism>
<dbReference type="OrthoDB" id="4485830at2"/>
<gene>
    <name evidence="3" type="ORF">BKG76_14080</name>
</gene>
<dbReference type="AlphaFoldDB" id="A0A1S1L3P4"/>
<protein>
    <submittedName>
        <fullName evidence="3">DUF4878 domain-containing protein</fullName>
    </submittedName>
</protein>
<dbReference type="EMBL" id="MLIK01000019">
    <property type="protein sequence ID" value="OHU21709.1"/>
    <property type="molecule type" value="Genomic_DNA"/>
</dbReference>